<evidence type="ECO:0008006" key="4">
    <source>
        <dbReference type="Google" id="ProtNLM"/>
    </source>
</evidence>
<dbReference type="EMBL" id="PVTV01000012">
    <property type="protein sequence ID" value="PRY98413.1"/>
    <property type="molecule type" value="Genomic_DNA"/>
</dbReference>
<gene>
    <name evidence="2" type="ORF">BCM14_1241</name>
</gene>
<accession>A0A2T0XHI8</accession>
<protein>
    <recommendedName>
        <fullName evidence="4">Activity regulator of membrane protease YbbK</fullName>
    </recommendedName>
</protein>
<name>A0A2T0XHI8_9BURK</name>
<keyword evidence="1" id="KW-0472">Membrane</keyword>
<sequence>MAIYQISLLIAVGFAIIEVLTFTFLFLSFSIGMMAVALSQYLFAGLSWSRDIVIFSVVSVLAVVFCRLVFKKRTDQIQPLEDDVNRY</sequence>
<dbReference type="RefSeq" id="WP_106227124.1">
    <property type="nucleotide sequence ID" value="NZ_PVTV01000012.1"/>
</dbReference>
<feature type="transmembrane region" description="Helical" evidence="1">
    <location>
        <begin position="52"/>
        <end position="70"/>
    </location>
</feature>
<comment type="caution">
    <text evidence="2">The sequence shown here is derived from an EMBL/GenBank/DDBJ whole genome shotgun (WGS) entry which is preliminary data.</text>
</comment>
<evidence type="ECO:0000313" key="2">
    <source>
        <dbReference type="EMBL" id="PRY98413.1"/>
    </source>
</evidence>
<keyword evidence="1" id="KW-1133">Transmembrane helix</keyword>
<feature type="transmembrane region" description="Helical" evidence="1">
    <location>
        <begin position="7"/>
        <end position="32"/>
    </location>
</feature>
<dbReference type="Proteomes" id="UP000238308">
    <property type="component" value="Unassembled WGS sequence"/>
</dbReference>
<dbReference type="AlphaFoldDB" id="A0A2T0XHI8"/>
<proteinExistence type="predicted"/>
<evidence type="ECO:0000313" key="3">
    <source>
        <dbReference type="Proteomes" id="UP000238308"/>
    </source>
</evidence>
<keyword evidence="3" id="KW-1185">Reference proteome</keyword>
<keyword evidence="1" id="KW-0812">Transmembrane</keyword>
<reference evidence="2 3" key="1">
    <citation type="submission" date="2018-03" db="EMBL/GenBank/DDBJ databases">
        <title>Genomic Encyclopedia of Type Strains, Phase III (KMG-III): the genomes of soil and plant-associated and newly described type strains.</title>
        <authorList>
            <person name="Whitman W."/>
        </authorList>
    </citation>
    <scope>NUCLEOTIDE SEQUENCE [LARGE SCALE GENOMIC DNA]</scope>
    <source>
        <strain evidence="2 3">MWH-P2sevCIIIb</strain>
    </source>
</reference>
<organism evidence="2 3">
    <name type="scientific">Jezberella montanilacus</name>
    <dbReference type="NCBI Taxonomy" id="323426"/>
    <lineage>
        <taxon>Bacteria</taxon>
        <taxon>Pseudomonadati</taxon>
        <taxon>Pseudomonadota</taxon>
        <taxon>Betaproteobacteria</taxon>
        <taxon>Burkholderiales</taxon>
        <taxon>Alcaligenaceae</taxon>
        <taxon>Jezberella</taxon>
    </lineage>
</organism>
<evidence type="ECO:0000256" key="1">
    <source>
        <dbReference type="SAM" id="Phobius"/>
    </source>
</evidence>